<organism evidence="1 2">
    <name type="scientific">Microvirgula aerodenitrificans</name>
    <dbReference type="NCBI Taxonomy" id="57480"/>
    <lineage>
        <taxon>Bacteria</taxon>
        <taxon>Pseudomonadati</taxon>
        <taxon>Pseudomonadota</taxon>
        <taxon>Betaproteobacteria</taxon>
        <taxon>Neisseriales</taxon>
        <taxon>Aquaspirillaceae</taxon>
        <taxon>Microvirgula</taxon>
    </lineage>
</organism>
<protein>
    <submittedName>
        <fullName evidence="1">ClbS/DfsB family four-helix bundle protein</fullName>
    </submittedName>
</protein>
<name>A0A2S0PFM2_9NEIS</name>
<reference evidence="1 2" key="1">
    <citation type="submission" date="2018-04" db="EMBL/GenBank/DDBJ databases">
        <title>Denitrifier Microvirgula.</title>
        <authorList>
            <person name="Anderson E."/>
            <person name="Jang J."/>
            <person name="Ishii S."/>
        </authorList>
    </citation>
    <scope>NUCLEOTIDE SEQUENCE [LARGE SCALE GENOMIC DNA]</scope>
    <source>
        <strain evidence="1 2">BE2.4</strain>
    </source>
</reference>
<proteinExistence type="predicted"/>
<dbReference type="STRING" id="1122240.GCA_000620105_02827"/>
<gene>
    <name evidence="1" type="ORF">DAI18_18620</name>
</gene>
<evidence type="ECO:0000313" key="1">
    <source>
        <dbReference type="EMBL" id="AVY96178.1"/>
    </source>
</evidence>
<sequence>MPIPANQRELLDAIRTRYAQLDAELRTVPPAQAFEATLEGHVQGTLISVADLVAYLLGWNLLVLKWCAGRDAGRAVDFPDTGFKWNELGRLAQRFYRDHAALDFPARRDALAHAHADIVERVMRETDASLYGEAWYGKYPLGRMIQLNTSSPYANARARLRKWKKARGV</sequence>
<dbReference type="PANTHER" id="PTHR40658:SF3">
    <property type="entry name" value="CLBS_DFSB FAMILY FOUR-HELIX BUNDLE PROTEIN"/>
    <property type="match status" value="1"/>
</dbReference>
<dbReference type="AlphaFoldDB" id="A0A2S0PFM2"/>
<dbReference type="Proteomes" id="UP000244173">
    <property type="component" value="Chromosome"/>
</dbReference>
<dbReference type="Pfam" id="PF08020">
    <property type="entry name" value="DUF1706"/>
    <property type="match status" value="1"/>
</dbReference>
<dbReference type="InterPro" id="IPR034660">
    <property type="entry name" value="DinB/YfiT-like"/>
</dbReference>
<dbReference type="InterPro" id="IPR012550">
    <property type="entry name" value="DUF1706"/>
</dbReference>
<accession>A0A2S0PFM2</accession>
<keyword evidence="2" id="KW-1185">Reference proteome</keyword>
<dbReference type="EMBL" id="CP028519">
    <property type="protein sequence ID" value="AVY96178.1"/>
    <property type="molecule type" value="Genomic_DNA"/>
</dbReference>
<evidence type="ECO:0000313" key="2">
    <source>
        <dbReference type="Proteomes" id="UP000244173"/>
    </source>
</evidence>
<dbReference type="PANTHER" id="PTHR40658">
    <property type="match status" value="1"/>
</dbReference>
<dbReference type="OrthoDB" id="5347938at2"/>
<dbReference type="Gene3D" id="1.20.120.450">
    <property type="entry name" value="dinb family like domain"/>
    <property type="match status" value="1"/>
</dbReference>
<dbReference type="RefSeq" id="WP_028499784.1">
    <property type="nucleotide sequence ID" value="NZ_CP028519.1"/>
</dbReference>
<dbReference type="KEGG" id="maer:DAI18_18620"/>